<accession>A0ABY5NMG0</accession>
<sequence length="74" mass="7717">MRASSSSGCRGVGRRTGRATSSQAGGAILTWKGRDIVTNAPRIVAAAEAASLTKPLFRGVVRRMPAAIVLRHGE</sequence>
<feature type="region of interest" description="Disordered" evidence="1">
    <location>
        <begin position="1"/>
        <end position="24"/>
    </location>
</feature>
<name>A0ABY5NMG0_9MICO</name>
<gene>
    <name evidence="2" type="ORF">L2X98_25845</name>
</gene>
<dbReference type="Proteomes" id="UP001054811">
    <property type="component" value="Chromosome"/>
</dbReference>
<proteinExistence type="predicted"/>
<keyword evidence="3" id="KW-1185">Reference proteome</keyword>
<evidence type="ECO:0000256" key="1">
    <source>
        <dbReference type="SAM" id="MobiDB-lite"/>
    </source>
</evidence>
<evidence type="ECO:0000313" key="3">
    <source>
        <dbReference type="Proteomes" id="UP001054811"/>
    </source>
</evidence>
<reference evidence="2" key="1">
    <citation type="submission" date="2022-01" db="EMBL/GenBank/DDBJ databases">
        <title>Microbacterium eymi and Microbacterium rhizovicinus sp. nov., isolated from the rhizospheric soil of Elymus tsukushiensis, a plant native to the Dokdo Islands, Republic of Korea.</title>
        <authorList>
            <person name="Hwang Y.J."/>
        </authorList>
    </citation>
    <scope>NUCLEOTIDE SEQUENCE</scope>
    <source>
        <strain evidence="2">KUDC0405</strain>
    </source>
</reference>
<evidence type="ECO:0000313" key="2">
    <source>
        <dbReference type="EMBL" id="UUT36360.1"/>
    </source>
</evidence>
<protein>
    <submittedName>
        <fullName evidence="2">Uncharacterized protein</fullName>
    </submittedName>
</protein>
<organism evidence="2 3">
    <name type="scientific">Microbacterium elymi</name>
    <dbReference type="NCBI Taxonomy" id="2909587"/>
    <lineage>
        <taxon>Bacteria</taxon>
        <taxon>Bacillati</taxon>
        <taxon>Actinomycetota</taxon>
        <taxon>Actinomycetes</taxon>
        <taxon>Micrococcales</taxon>
        <taxon>Microbacteriaceae</taxon>
        <taxon>Microbacterium</taxon>
    </lineage>
</organism>
<dbReference type="RefSeq" id="WP_259613018.1">
    <property type="nucleotide sequence ID" value="NZ_CP091139.2"/>
</dbReference>
<dbReference type="EMBL" id="CP091139">
    <property type="protein sequence ID" value="UUT36360.1"/>
    <property type="molecule type" value="Genomic_DNA"/>
</dbReference>